<dbReference type="InterPro" id="IPR003593">
    <property type="entry name" value="AAA+_ATPase"/>
</dbReference>
<keyword evidence="5 12" id="KW-0812">Transmembrane</keyword>
<dbReference type="AlphaFoldDB" id="A0A853BF20"/>
<dbReference type="InterPro" id="IPR017871">
    <property type="entry name" value="ABC_transporter-like_CS"/>
</dbReference>
<evidence type="ECO:0000256" key="8">
    <source>
        <dbReference type="ARBA" id="ARBA00022989"/>
    </source>
</evidence>
<evidence type="ECO:0000313" key="16">
    <source>
        <dbReference type="Proteomes" id="UP000549616"/>
    </source>
</evidence>
<feature type="domain" description="ABC transmembrane type-1" evidence="14">
    <location>
        <begin position="41"/>
        <end position="303"/>
    </location>
</feature>
<dbReference type="RefSeq" id="WP_179777551.1">
    <property type="nucleotide sequence ID" value="NZ_JACCFK010000002.1"/>
</dbReference>
<evidence type="ECO:0000256" key="7">
    <source>
        <dbReference type="ARBA" id="ARBA00022840"/>
    </source>
</evidence>
<dbReference type="Gene3D" id="1.20.1560.10">
    <property type="entry name" value="ABC transporter type 1, transmembrane domain"/>
    <property type="match status" value="1"/>
</dbReference>
<protein>
    <submittedName>
        <fullName evidence="15">ATP-binding cassette subfamily B protein</fullName>
    </submittedName>
</protein>
<dbReference type="SUPFAM" id="SSF90123">
    <property type="entry name" value="ABC transporter transmembrane region"/>
    <property type="match status" value="1"/>
</dbReference>
<dbReference type="InterPro" id="IPR027417">
    <property type="entry name" value="P-loop_NTPase"/>
</dbReference>
<dbReference type="SMART" id="SM00382">
    <property type="entry name" value="AAA"/>
    <property type="match status" value="1"/>
</dbReference>
<feature type="region of interest" description="Disordered" evidence="11">
    <location>
        <begin position="1"/>
        <end position="23"/>
    </location>
</feature>
<evidence type="ECO:0000256" key="6">
    <source>
        <dbReference type="ARBA" id="ARBA00022741"/>
    </source>
</evidence>
<dbReference type="PROSITE" id="PS50893">
    <property type="entry name" value="ABC_TRANSPORTER_2"/>
    <property type="match status" value="1"/>
</dbReference>
<comment type="similarity">
    <text evidence="10">Belongs to the ABC transporter superfamily. Siderophore-Fe(3+) uptake transporter (SIUT) (TC 3.A.1.21) family.</text>
</comment>
<keyword evidence="16" id="KW-1185">Reference proteome</keyword>
<dbReference type="InterPro" id="IPR039421">
    <property type="entry name" value="Type_1_exporter"/>
</dbReference>
<feature type="compositionally biased region" description="Low complexity" evidence="11">
    <location>
        <begin position="7"/>
        <end position="17"/>
    </location>
</feature>
<dbReference type="GO" id="GO:0005524">
    <property type="term" value="F:ATP binding"/>
    <property type="evidence" value="ECO:0007669"/>
    <property type="project" value="UniProtKB-KW"/>
</dbReference>
<proteinExistence type="inferred from homology"/>
<keyword evidence="9 12" id="KW-0472">Membrane</keyword>
<dbReference type="PROSITE" id="PS50929">
    <property type="entry name" value="ABC_TM1F"/>
    <property type="match status" value="1"/>
</dbReference>
<keyword evidence="3" id="KW-1003">Cell membrane</keyword>
<keyword evidence="7 15" id="KW-0067">ATP-binding</keyword>
<keyword evidence="6" id="KW-0547">Nucleotide-binding</keyword>
<name>A0A853BF20_9PSEU</name>
<dbReference type="InterPro" id="IPR036640">
    <property type="entry name" value="ABC1_TM_sf"/>
</dbReference>
<organism evidence="15 16">
    <name type="scientific">Amycolatopsis endophytica</name>
    <dbReference type="NCBI Taxonomy" id="860233"/>
    <lineage>
        <taxon>Bacteria</taxon>
        <taxon>Bacillati</taxon>
        <taxon>Actinomycetota</taxon>
        <taxon>Actinomycetes</taxon>
        <taxon>Pseudonocardiales</taxon>
        <taxon>Pseudonocardiaceae</taxon>
        <taxon>Amycolatopsis</taxon>
    </lineage>
</organism>
<feature type="transmembrane region" description="Helical" evidence="12">
    <location>
        <begin position="183"/>
        <end position="201"/>
    </location>
</feature>
<feature type="transmembrane region" description="Helical" evidence="12">
    <location>
        <begin position="39"/>
        <end position="62"/>
    </location>
</feature>
<dbReference type="Pfam" id="PF00005">
    <property type="entry name" value="ABC_tran"/>
    <property type="match status" value="1"/>
</dbReference>
<dbReference type="Proteomes" id="UP000549616">
    <property type="component" value="Unassembled WGS sequence"/>
</dbReference>
<dbReference type="PROSITE" id="PS00211">
    <property type="entry name" value="ABC_TRANSPORTER_1"/>
    <property type="match status" value="1"/>
</dbReference>
<comment type="subcellular location">
    <subcellularLocation>
        <location evidence="1">Cell inner membrane</location>
        <topology evidence="1">Multi-pass membrane protein</topology>
    </subcellularLocation>
</comment>
<keyword evidence="8 12" id="KW-1133">Transmembrane helix</keyword>
<dbReference type="PANTHER" id="PTHR24221:SF654">
    <property type="entry name" value="ATP-BINDING CASSETTE SUB-FAMILY B MEMBER 6"/>
    <property type="match status" value="1"/>
</dbReference>
<dbReference type="SUPFAM" id="SSF52540">
    <property type="entry name" value="P-loop containing nucleoside triphosphate hydrolases"/>
    <property type="match status" value="1"/>
</dbReference>
<dbReference type="GO" id="GO:0016887">
    <property type="term" value="F:ATP hydrolysis activity"/>
    <property type="evidence" value="ECO:0007669"/>
    <property type="project" value="InterPro"/>
</dbReference>
<keyword evidence="4" id="KW-0997">Cell inner membrane</keyword>
<dbReference type="Gene3D" id="3.40.50.300">
    <property type="entry name" value="P-loop containing nucleotide triphosphate hydrolases"/>
    <property type="match status" value="1"/>
</dbReference>
<dbReference type="Pfam" id="PF00664">
    <property type="entry name" value="ABC_membrane"/>
    <property type="match status" value="1"/>
</dbReference>
<gene>
    <name evidence="15" type="ORF">HNR02_006740</name>
</gene>
<sequence length="599" mass="63057">MTDVVEATARPAAASTTEPPPAAPTAAALKELRRPVRGLTVTGVVLGAVGALTQLVPFAGIAELARVLLAPGPLDSGRVVTTALVIAIGLVLGWSCTGAALSVTHVADGKLQAILRRRMVARLGRVELGWYGGTNSGAVRKAALDDIDDLHHLVAHHDVELAGAIVLPLGGLAYLVWVDWRLALLAIVTLPVYLVAYAFMMRGFAEKMTAMDTGFARVSSAIAEFVHGIAVVKVFGRTNKAHEGYRRAVTGYASKYAGWVRPVLRLEAFTSMALSVPVIALAGLLGGTWFVAAGWVEPVDVLAEVLVAVVIPSTLLTINQGLTAQRKAVAAAGRITSLLTTPELPVSTQPREPAGAEVVFDGVSFAYADGAPVLHEVDLVCRPGTVTALVGSSGAGKSTLAKLVPRFHDVTAGAVRVGGADVRDVLPEELYRHVGFVLQDVQLLHGTVADNLRLGRPSATEDELVAAATAARIHDRILRLPRGYDSVIGEDAVFSGGEAQRVSIARALLADTPVLVLDEATAHADPESEAEIQDALSAIARDRTVLVIAHRLSTITGVDQIVVLDEGRVAERGTHRQLLARDGRYARMWSAHHGEGNDA</sequence>
<evidence type="ECO:0000256" key="10">
    <source>
        <dbReference type="ARBA" id="ARBA00023455"/>
    </source>
</evidence>
<accession>A0A853BF20</accession>
<evidence type="ECO:0000256" key="11">
    <source>
        <dbReference type="SAM" id="MobiDB-lite"/>
    </source>
</evidence>
<dbReference type="InterPro" id="IPR003439">
    <property type="entry name" value="ABC_transporter-like_ATP-bd"/>
</dbReference>
<feature type="transmembrane region" description="Helical" evidence="12">
    <location>
        <begin position="82"/>
        <end position="107"/>
    </location>
</feature>
<evidence type="ECO:0000313" key="15">
    <source>
        <dbReference type="EMBL" id="NYI93365.1"/>
    </source>
</evidence>
<evidence type="ECO:0000256" key="9">
    <source>
        <dbReference type="ARBA" id="ARBA00023136"/>
    </source>
</evidence>
<dbReference type="GO" id="GO:0005886">
    <property type="term" value="C:plasma membrane"/>
    <property type="evidence" value="ECO:0007669"/>
    <property type="project" value="UniProtKB-SubCell"/>
</dbReference>
<dbReference type="GO" id="GO:0140359">
    <property type="term" value="F:ABC-type transporter activity"/>
    <property type="evidence" value="ECO:0007669"/>
    <property type="project" value="InterPro"/>
</dbReference>
<dbReference type="FunFam" id="3.40.50.300:FF:000221">
    <property type="entry name" value="Multidrug ABC transporter ATP-binding protein"/>
    <property type="match status" value="1"/>
</dbReference>
<evidence type="ECO:0000256" key="4">
    <source>
        <dbReference type="ARBA" id="ARBA00022519"/>
    </source>
</evidence>
<dbReference type="EMBL" id="JACCFK010000002">
    <property type="protein sequence ID" value="NYI93365.1"/>
    <property type="molecule type" value="Genomic_DNA"/>
</dbReference>
<evidence type="ECO:0000256" key="5">
    <source>
        <dbReference type="ARBA" id="ARBA00022692"/>
    </source>
</evidence>
<evidence type="ECO:0000256" key="3">
    <source>
        <dbReference type="ARBA" id="ARBA00022475"/>
    </source>
</evidence>
<evidence type="ECO:0000256" key="12">
    <source>
        <dbReference type="SAM" id="Phobius"/>
    </source>
</evidence>
<feature type="domain" description="ABC transporter" evidence="13">
    <location>
        <begin position="358"/>
        <end position="591"/>
    </location>
</feature>
<reference evidence="15 16" key="1">
    <citation type="submission" date="2020-07" db="EMBL/GenBank/DDBJ databases">
        <title>Sequencing the genomes of 1000 actinobacteria strains.</title>
        <authorList>
            <person name="Klenk H.-P."/>
        </authorList>
    </citation>
    <scope>NUCLEOTIDE SEQUENCE [LARGE SCALE GENOMIC DNA]</scope>
    <source>
        <strain evidence="15 16">DSM 104006</strain>
    </source>
</reference>
<evidence type="ECO:0000259" key="14">
    <source>
        <dbReference type="PROSITE" id="PS50929"/>
    </source>
</evidence>
<evidence type="ECO:0000259" key="13">
    <source>
        <dbReference type="PROSITE" id="PS50893"/>
    </source>
</evidence>
<dbReference type="InterPro" id="IPR011527">
    <property type="entry name" value="ABC1_TM_dom"/>
</dbReference>
<keyword evidence="2" id="KW-0813">Transport</keyword>
<feature type="transmembrane region" description="Helical" evidence="12">
    <location>
        <begin position="274"/>
        <end position="295"/>
    </location>
</feature>
<dbReference type="PANTHER" id="PTHR24221">
    <property type="entry name" value="ATP-BINDING CASSETTE SUB-FAMILY B"/>
    <property type="match status" value="1"/>
</dbReference>
<comment type="caution">
    <text evidence="15">The sequence shown here is derived from an EMBL/GenBank/DDBJ whole genome shotgun (WGS) entry which is preliminary data.</text>
</comment>
<evidence type="ECO:0000256" key="2">
    <source>
        <dbReference type="ARBA" id="ARBA00022448"/>
    </source>
</evidence>
<evidence type="ECO:0000256" key="1">
    <source>
        <dbReference type="ARBA" id="ARBA00004429"/>
    </source>
</evidence>